<evidence type="ECO:0000313" key="1">
    <source>
        <dbReference type="EMBL" id="CAI3971233.1"/>
    </source>
</evidence>
<sequence>MRTNWPTKASDLIRHLVNLIAENGDVEIDSRFTYCDEDGVLQMIDTDLSFSCVPGPDGKDVILAHQYAIGTRWKLISDASKEEFTSASSHDTNDISEF</sequence>
<proteinExistence type="predicted"/>
<accession>A0A9N6ZG31</accession>
<organism evidence="1">
    <name type="scientific">Ochrobactrum phage ORM_20</name>
    <dbReference type="NCBI Taxonomy" id="2985243"/>
    <lineage>
        <taxon>Viruses</taxon>
    </lineage>
</organism>
<name>A0A9N6ZG31_9VIRU</name>
<protein>
    <submittedName>
        <fullName evidence="1">Uncharacterized protein</fullName>
    </submittedName>
</protein>
<dbReference type="EMBL" id="OX359470">
    <property type="protein sequence ID" value="CAI3971233.1"/>
    <property type="molecule type" value="Genomic_DNA"/>
</dbReference>
<gene>
    <name evidence="1" type="ORF">ORM20_00184</name>
</gene>
<reference evidence="1" key="1">
    <citation type="submission" date="2022-10" db="EMBL/GenBank/DDBJ databases">
        <authorList>
            <person name="Meaden S."/>
        </authorList>
    </citation>
    <scope>NUCLEOTIDE SEQUENCE</scope>
</reference>